<feature type="transmembrane region" description="Helical" evidence="2">
    <location>
        <begin position="29"/>
        <end position="49"/>
    </location>
</feature>
<reference evidence="4 5" key="1">
    <citation type="submission" date="2024-09" db="EMBL/GenBank/DDBJ databases">
        <authorList>
            <person name="Salinas-Garcia M.A."/>
            <person name="Prieme A."/>
        </authorList>
    </citation>
    <scope>NUCLEOTIDE SEQUENCE [LARGE SCALE GENOMIC DNA]</scope>
    <source>
        <strain evidence="4 5">DSM 21081</strain>
    </source>
</reference>
<name>A0ABV4UMB2_9MICC</name>
<dbReference type="RefSeq" id="WP_373971956.1">
    <property type="nucleotide sequence ID" value="NZ_JBHDLJ010000006.1"/>
</dbReference>
<evidence type="ECO:0000313" key="4">
    <source>
        <dbReference type="EMBL" id="MFB0834783.1"/>
    </source>
</evidence>
<protein>
    <submittedName>
        <fullName evidence="4">Septum formation family protein</fullName>
    </submittedName>
</protein>
<evidence type="ECO:0000259" key="3">
    <source>
        <dbReference type="Pfam" id="PF13845"/>
    </source>
</evidence>
<keyword evidence="5" id="KW-1185">Reference proteome</keyword>
<dbReference type="Proteomes" id="UP001575652">
    <property type="component" value="Unassembled WGS sequence"/>
</dbReference>
<evidence type="ECO:0000256" key="2">
    <source>
        <dbReference type="SAM" id="Phobius"/>
    </source>
</evidence>
<organism evidence="4 5">
    <name type="scientific">Arthrobacter halodurans</name>
    <dbReference type="NCBI Taxonomy" id="516699"/>
    <lineage>
        <taxon>Bacteria</taxon>
        <taxon>Bacillati</taxon>
        <taxon>Actinomycetota</taxon>
        <taxon>Actinomycetes</taxon>
        <taxon>Micrococcales</taxon>
        <taxon>Micrococcaceae</taxon>
        <taxon>Arthrobacter</taxon>
    </lineage>
</organism>
<keyword evidence="2" id="KW-1133">Transmembrane helix</keyword>
<dbReference type="InterPro" id="IPR026004">
    <property type="entry name" value="Septum_form"/>
</dbReference>
<feature type="domain" description="Septum formation-related" evidence="3">
    <location>
        <begin position="89"/>
        <end position="195"/>
    </location>
</feature>
<dbReference type="Pfam" id="PF13845">
    <property type="entry name" value="Septum_form"/>
    <property type="match status" value="1"/>
</dbReference>
<proteinExistence type="predicted"/>
<sequence>MEDREQPDSSPRQPARPARSRHRRGFGPAGLWMVLGGAVIVLLLVYGAGRLFDAASPGADPEPSASRDPSPGIDGVIARDVPAGQLLVGDCLNDFGGPLGTATVVTCRTPHTSQLIGLEALPEGGYPGDDRATELAEQACKAITLSPAAALSGSWNYEFSRPSRATWEAGDRGVACFLTLTEGRSSDSLLPAEGPAA</sequence>
<gene>
    <name evidence="4" type="ORF">ACETWP_09305</name>
</gene>
<feature type="region of interest" description="Disordered" evidence="1">
    <location>
        <begin position="1"/>
        <end position="23"/>
    </location>
</feature>
<dbReference type="EMBL" id="JBHDLJ010000006">
    <property type="protein sequence ID" value="MFB0834783.1"/>
    <property type="molecule type" value="Genomic_DNA"/>
</dbReference>
<evidence type="ECO:0000313" key="5">
    <source>
        <dbReference type="Proteomes" id="UP001575652"/>
    </source>
</evidence>
<accession>A0ABV4UMB2</accession>
<keyword evidence="2" id="KW-0472">Membrane</keyword>
<comment type="caution">
    <text evidence="4">The sequence shown here is derived from an EMBL/GenBank/DDBJ whole genome shotgun (WGS) entry which is preliminary data.</text>
</comment>
<evidence type="ECO:0000256" key="1">
    <source>
        <dbReference type="SAM" id="MobiDB-lite"/>
    </source>
</evidence>
<keyword evidence="2" id="KW-0812">Transmembrane</keyword>